<dbReference type="PANTHER" id="PTHR31302:SF28">
    <property type="entry name" value="METALLOPHOSPHOESTERASE, CALCINEURIN SUPERFAMILY"/>
    <property type="match status" value="1"/>
</dbReference>
<dbReference type="PANTHER" id="PTHR31302">
    <property type="entry name" value="TRANSMEMBRANE PROTEIN WITH METALLOPHOSPHOESTERASE DOMAIN-RELATED"/>
    <property type="match status" value="1"/>
</dbReference>
<sequence>MRRRDFITSIMLVGSAAFFITDNSHLLDKTVIDIGLGAKAVFLPDLHLHSENTQTSQLLSVLDREEPDAVVLGGDVVDELTTDLSYVRRFLSEIPGSEKLFVMGNHDYWSGYDEWLRENLRAMGYSEVRNGVESRYLGKIHGIDWRDNRRYEPFQANGLVFAHDPHVADSVSGDCLIFAGHTHGGIIFNGVTLLSNSRYTRGWYSWGSKRLYVSRGLGQMLAYRPTSPRELVVLV</sequence>
<dbReference type="GO" id="GO:0016787">
    <property type="term" value="F:hydrolase activity"/>
    <property type="evidence" value="ECO:0007669"/>
    <property type="project" value="InterPro"/>
</dbReference>
<name>A0A7C4E0U0_CALS0</name>
<accession>A0A7C4E0U0</accession>
<dbReference type="InterPro" id="IPR051158">
    <property type="entry name" value="Metallophosphoesterase_sf"/>
</dbReference>
<protein>
    <recommendedName>
        <fullName evidence="1">Calcineurin-like phosphoesterase domain-containing protein</fullName>
    </recommendedName>
</protein>
<dbReference type="Pfam" id="PF00149">
    <property type="entry name" value="Metallophos"/>
    <property type="match status" value="1"/>
</dbReference>
<comment type="caution">
    <text evidence="3">The sequence shown here is derived from an EMBL/GenBank/DDBJ whole genome shotgun (WGS) entry which is preliminary data.</text>
</comment>
<dbReference type="InterPro" id="IPR004843">
    <property type="entry name" value="Calcineurin-like_PHP"/>
</dbReference>
<evidence type="ECO:0000313" key="3">
    <source>
        <dbReference type="EMBL" id="HGN90078.1"/>
    </source>
</evidence>
<reference evidence="3" key="1">
    <citation type="journal article" date="2020" name="mSystems">
        <title>Genome- and Community-Level Interaction Insights into Carbon Utilization and Element Cycling Functions of Hydrothermarchaeota in Hydrothermal Sediment.</title>
        <authorList>
            <person name="Zhou Z."/>
            <person name="Liu Y."/>
            <person name="Xu W."/>
            <person name="Pan J."/>
            <person name="Luo Z.H."/>
            <person name="Li M."/>
        </authorList>
    </citation>
    <scope>NUCLEOTIDE SEQUENCE [LARGE SCALE GENOMIC DNA]</scope>
    <source>
        <strain evidence="4">SpSt-1073</strain>
        <strain evidence="3">SpSt-613</strain>
        <strain evidence="2">SpSt-669</strain>
    </source>
</reference>
<feature type="domain" description="Calcineurin-like phosphoesterase" evidence="1">
    <location>
        <begin position="41"/>
        <end position="183"/>
    </location>
</feature>
<dbReference type="SUPFAM" id="SSF56300">
    <property type="entry name" value="Metallo-dependent phosphatases"/>
    <property type="match status" value="1"/>
</dbReference>
<evidence type="ECO:0000313" key="4">
    <source>
        <dbReference type="EMBL" id="HHN52749.1"/>
    </source>
</evidence>
<evidence type="ECO:0000259" key="1">
    <source>
        <dbReference type="Pfam" id="PF00149"/>
    </source>
</evidence>
<dbReference type="EMBL" id="DRXG01000121">
    <property type="protein sequence ID" value="HHN52749.1"/>
    <property type="molecule type" value="Genomic_DNA"/>
</dbReference>
<proteinExistence type="predicted"/>
<dbReference type="EMBL" id="DTCM01000037">
    <property type="protein sequence ID" value="HGL40633.1"/>
    <property type="molecule type" value="Genomic_DNA"/>
</dbReference>
<dbReference type="Gene3D" id="3.60.21.10">
    <property type="match status" value="1"/>
</dbReference>
<dbReference type="InterPro" id="IPR029052">
    <property type="entry name" value="Metallo-depent_PP-like"/>
</dbReference>
<dbReference type="AlphaFoldDB" id="A0A7C4E0U0"/>
<dbReference type="EMBL" id="DTAD01000031">
    <property type="protein sequence ID" value="HGN90078.1"/>
    <property type="molecule type" value="Genomic_DNA"/>
</dbReference>
<evidence type="ECO:0000313" key="2">
    <source>
        <dbReference type="EMBL" id="HGL40633.1"/>
    </source>
</evidence>
<organism evidence="3">
    <name type="scientific">Caldiarchaeum subterraneum</name>
    <dbReference type="NCBI Taxonomy" id="311458"/>
    <lineage>
        <taxon>Archaea</taxon>
        <taxon>Nitrososphaerota</taxon>
        <taxon>Candidatus Caldarchaeales</taxon>
        <taxon>Candidatus Caldarchaeaceae</taxon>
        <taxon>Candidatus Caldarchaeum</taxon>
    </lineage>
</organism>
<gene>
    <name evidence="4" type="ORF">ENM30_05495</name>
    <name evidence="3" type="ORF">ENT82_02985</name>
    <name evidence="2" type="ORF">ENU43_03085</name>
</gene>